<dbReference type="Proteomes" id="UP000821865">
    <property type="component" value="Chromosome 5"/>
</dbReference>
<comment type="caution">
    <text evidence="1">The sequence shown here is derived from an EMBL/GenBank/DDBJ whole genome shotgun (WGS) entry which is preliminary data.</text>
</comment>
<dbReference type="EMBL" id="CM023474">
    <property type="protein sequence ID" value="KAH7950022.1"/>
    <property type="molecule type" value="Genomic_DNA"/>
</dbReference>
<protein>
    <submittedName>
        <fullName evidence="1">Uncharacterized protein</fullName>
    </submittedName>
</protein>
<keyword evidence="2" id="KW-1185">Reference proteome</keyword>
<reference evidence="1" key="1">
    <citation type="submission" date="2020-05" db="EMBL/GenBank/DDBJ databases">
        <title>Large-scale comparative analyses of tick genomes elucidate their genetic diversity and vector capacities.</title>
        <authorList>
            <person name="Jia N."/>
            <person name="Wang J."/>
            <person name="Shi W."/>
            <person name="Du L."/>
            <person name="Sun Y."/>
            <person name="Zhan W."/>
            <person name="Jiang J."/>
            <person name="Wang Q."/>
            <person name="Zhang B."/>
            <person name="Ji P."/>
            <person name="Sakyi L.B."/>
            <person name="Cui X."/>
            <person name="Yuan T."/>
            <person name="Jiang B."/>
            <person name="Yang W."/>
            <person name="Lam T.T.-Y."/>
            <person name="Chang Q."/>
            <person name="Ding S."/>
            <person name="Wang X."/>
            <person name="Zhu J."/>
            <person name="Ruan X."/>
            <person name="Zhao L."/>
            <person name="Wei J."/>
            <person name="Que T."/>
            <person name="Du C."/>
            <person name="Cheng J."/>
            <person name="Dai P."/>
            <person name="Han X."/>
            <person name="Huang E."/>
            <person name="Gao Y."/>
            <person name="Liu J."/>
            <person name="Shao H."/>
            <person name="Ye R."/>
            <person name="Li L."/>
            <person name="Wei W."/>
            <person name="Wang X."/>
            <person name="Wang C."/>
            <person name="Yang T."/>
            <person name="Huo Q."/>
            <person name="Li W."/>
            <person name="Guo W."/>
            <person name="Chen H."/>
            <person name="Zhou L."/>
            <person name="Ni X."/>
            <person name="Tian J."/>
            <person name="Zhou Y."/>
            <person name="Sheng Y."/>
            <person name="Liu T."/>
            <person name="Pan Y."/>
            <person name="Xia L."/>
            <person name="Li J."/>
            <person name="Zhao F."/>
            <person name="Cao W."/>
        </authorList>
    </citation>
    <scope>NUCLEOTIDE SEQUENCE</scope>
    <source>
        <strain evidence="1">Dsil-2018</strain>
    </source>
</reference>
<name>A0ACB8CSL9_DERSI</name>
<proteinExistence type="predicted"/>
<organism evidence="1 2">
    <name type="scientific">Dermacentor silvarum</name>
    <name type="common">Tick</name>
    <dbReference type="NCBI Taxonomy" id="543639"/>
    <lineage>
        <taxon>Eukaryota</taxon>
        <taxon>Metazoa</taxon>
        <taxon>Ecdysozoa</taxon>
        <taxon>Arthropoda</taxon>
        <taxon>Chelicerata</taxon>
        <taxon>Arachnida</taxon>
        <taxon>Acari</taxon>
        <taxon>Parasitiformes</taxon>
        <taxon>Ixodida</taxon>
        <taxon>Ixodoidea</taxon>
        <taxon>Ixodidae</taxon>
        <taxon>Rhipicephalinae</taxon>
        <taxon>Dermacentor</taxon>
    </lineage>
</organism>
<evidence type="ECO:0000313" key="1">
    <source>
        <dbReference type="EMBL" id="KAH7950022.1"/>
    </source>
</evidence>
<gene>
    <name evidence="1" type="ORF">HPB49_018692</name>
</gene>
<evidence type="ECO:0000313" key="2">
    <source>
        <dbReference type="Proteomes" id="UP000821865"/>
    </source>
</evidence>
<accession>A0ACB8CSL9</accession>
<sequence>MPDDNTLPMLWKLARVTELLPVHDGIVRACCLKLPSGSAIRRPVPNGDEGRRSATTLVAERPQQTEAGEPGAPVIESEPPESPENFKLKQELAAVKARQAKDSAQLHALIARIGSPPESTECHSQNNPNRHATPKIPPSLPTPTDSAVTREEIREMLSALSQQLSQQFSIVFTQHLTQFGARLDSLETRLDTQIAETGGNIRRKRATRSSRTTEDQVPLRISFQLNLRNMHELCGKSANKSTIRY</sequence>